<dbReference type="PANTHER" id="PTHR11552">
    <property type="entry name" value="GLUCOSE-METHANOL-CHOLINE GMC OXIDOREDUCTASE"/>
    <property type="match status" value="1"/>
</dbReference>
<gene>
    <name evidence="3" type="ORF">DIATSA_LOCUS4250</name>
</gene>
<name>A0A9N9QZ28_9NEOP</name>
<evidence type="ECO:0000313" key="4">
    <source>
        <dbReference type="Proteomes" id="UP001153714"/>
    </source>
</evidence>
<organism evidence="3 4">
    <name type="scientific">Diatraea saccharalis</name>
    <name type="common">sugarcane borer</name>
    <dbReference type="NCBI Taxonomy" id="40085"/>
    <lineage>
        <taxon>Eukaryota</taxon>
        <taxon>Metazoa</taxon>
        <taxon>Ecdysozoa</taxon>
        <taxon>Arthropoda</taxon>
        <taxon>Hexapoda</taxon>
        <taxon>Insecta</taxon>
        <taxon>Pterygota</taxon>
        <taxon>Neoptera</taxon>
        <taxon>Endopterygota</taxon>
        <taxon>Lepidoptera</taxon>
        <taxon>Glossata</taxon>
        <taxon>Ditrysia</taxon>
        <taxon>Pyraloidea</taxon>
        <taxon>Crambidae</taxon>
        <taxon>Crambinae</taxon>
        <taxon>Diatraea</taxon>
    </lineage>
</organism>
<dbReference type="Pfam" id="PF05199">
    <property type="entry name" value="GMC_oxred_C"/>
    <property type="match status" value="1"/>
</dbReference>
<protein>
    <recommendedName>
        <fullName evidence="2">Glucose-methanol-choline oxidoreductase C-terminal domain-containing protein</fullName>
    </recommendedName>
</protein>
<dbReference type="SUPFAM" id="SSF54373">
    <property type="entry name" value="FAD-linked reductases, C-terminal domain"/>
    <property type="match status" value="1"/>
</dbReference>
<dbReference type="AlphaFoldDB" id="A0A9N9QZ28"/>
<dbReference type="InterPro" id="IPR012132">
    <property type="entry name" value="GMC_OxRdtase"/>
</dbReference>
<dbReference type="Gene3D" id="3.30.560.10">
    <property type="entry name" value="Glucose Oxidase, domain 3"/>
    <property type="match status" value="1"/>
</dbReference>
<dbReference type="Proteomes" id="UP001153714">
    <property type="component" value="Chromosome 15"/>
</dbReference>
<dbReference type="GO" id="GO:0016614">
    <property type="term" value="F:oxidoreductase activity, acting on CH-OH group of donors"/>
    <property type="evidence" value="ECO:0007669"/>
    <property type="project" value="InterPro"/>
</dbReference>
<reference evidence="3" key="1">
    <citation type="submission" date="2021-12" db="EMBL/GenBank/DDBJ databases">
        <authorList>
            <person name="King R."/>
        </authorList>
    </citation>
    <scope>NUCLEOTIDE SEQUENCE</scope>
</reference>
<evidence type="ECO:0000313" key="3">
    <source>
        <dbReference type="EMBL" id="CAG9786285.1"/>
    </source>
</evidence>
<proteinExistence type="inferred from homology"/>
<evidence type="ECO:0000256" key="1">
    <source>
        <dbReference type="ARBA" id="ARBA00010790"/>
    </source>
</evidence>
<dbReference type="PANTHER" id="PTHR11552:SF147">
    <property type="entry name" value="CHOLINE DEHYDROGENASE, MITOCHONDRIAL"/>
    <property type="match status" value="1"/>
</dbReference>
<dbReference type="Gene3D" id="3.50.50.60">
    <property type="entry name" value="FAD/NAD(P)-binding domain"/>
    <property type="match status" value="1"/>
</dbReference>
<sequence length="314" mass="35388">MLSGVGPKTHLESKNIECIVDSPAVGQYLKDHALIPVTIYGNEPGPLNDAVRQFQAIEYLYNRTGYLSEINIADVISFYSTKIFSLYPEFQNHLILVPKNSTAYAREIFKRFMFKPSVIDSIVEQTRHNALYAFLFILLHPYSYGNITLKSSNSKDHPLIYPNYFDDDRDVSAVARGIKKLTTIVNTKYFKQIKGHVGRMKCPDCDNLILDSDGYWKCIARNAVVTLYHPVGTARMGTNIQESVVSSQLKVHNIDKLRVIDASVMPSTVSGNTNGPVIMIAERAADMIKNDYGVNPKESRNESLIKKFLQLLSQ</sequence>
<evidence type="ECO:0000259" key="2">
    <source>
        <dbReference type="Pfam" id="PF05199"/>
    </source>
</evidence>
<dbReference type="InterPro" id="IPR007867">
    <property type="entry name" value="GMC_OxRtase_C"/>
</dbReference>
<dbReference type="GO" id="GO:0050660">
    <property type="term" value="F:flavin adenine dinucleotide binding"/>
    <property type="evidence" value="ECO:0007669"/>
    <property type="project" value="InterPro"/>
</dbReference>
<reference evidence="3" key="2">
    <citation type="submission" date="2022-10" db="EMBL/GenBank/DDBJ databases">
        <authorList>
            <consortium name="ENA_rothamsted_submissions"/>
            <consortium name="culmorum"/>
            <person name="King R."/>
        </authorList>
    </citation>
    <scope>NUCLEOTIDE SEQUENCE</scope>
</reference>
<dbReference type="InterPro" id="IPR036188">
    <property type="entry name" value="FAD/NAD-bd_sf"/>
</dbReference>
<feature type="domain" description="Glucose-methanol-choline oxidoreductase C-terminal" evidence="2">
    <location>
        <begin position="141"/>
        <end position="281"/>
    </location>
</feature>
<dbReference type="OrthoDB" id="269227at2759"/>
<dbReference type="EMBL" id="OU893346">
    <property type="protein sequence ID" value="CAG9786285.1"/>
    <property type="molecule type" value="Genomic_DNA"/>
</dbReference>
<dbReference type="SUPFAM" id="SSF51905">
    <property type="entry name" value="FAD/NAD(P)-binding domain"/>
    <property type="match status" value="1"/>
</dbReference>
<keyword evidence="4" id="KW-1185">Reference proteome</keyword>
<accession>A0A9N9QZ28</accession>
<comment type="similarity">
    <text evidence="1">Belongs to the GMC oxidoreductase family.</text>
</comment>